<accession>A0ACB7X332</accession>
<organism evidence="1 2">
    <name type="scientific">Vaccinium darrowii</name>
    <dbReference type="NCBI Taxonomy" id="229202"/>
    <lineage>
        <taxon>Eukaryota</taxon>
        <taxon>Viridiplantae</taxon>
        <taxon>Streptophyta</taxon>
        <taxon>Embryophyta</taxon>
        <taxon>Tracheophyta</taxon>
        <taxon>Spermatophyta</taxon>
        <taxon>Magnoliopsida</taxon>
        <taxon>eudicotyledons</taxon>
        <taxon>Gunneridae</taxon>
        <taxon>Pentapetalae</taxon>
        <taxon>asterids</taxon>
        <taxon>Ericales</taxon>
        <taxon>Ericaceae</taxon>
        <taxon>Vaccinioideae</taxon>
        <taxon>Vaccinieae</taxon>
        <taxon>Vaccinium</taxon>
    </lineage>
</organism>
<dbReference type="EMBL" id="CM037152">
    <property type="protein sequence ID" value="KAH7835069.1"/>
    <property type="molecule type" value="Genomic_DNA"/>
</dbReference>
<keyword evidence="2" id="KW-1185">Reference proteome</keyword>
<gene>
    <name evidence="1" type="ORF">Vadar_022592</name>
</gene>
<proteinExistence type="predicted"/>
<protein>
    <submittedName>
        <fullName evidence="1">Uncharacterized protein</fullName>
    </submittedName>
</protein>
<evidence type="ECO:0000313" key="2">
    <source>
        <dbReference type="Proteomes" id="UP000828048"/>
    </source>
</evidence>
<sequence length="105" mass="11771">MPRPSTRLCVGVSVCEISLSLSLDEHHRCLHDRQHADTAACTRAEHHHHHRGLQLATATAGITLFEIFLSVNKKGEYKQQVPYLRSSSGVIDCMRKIVVIRNEAS</sequence>
<dbReference type="Proteomes" id="UP000828048">
    <property type="component" value="Chromosome 2"/>
</dbReference>
<name>A0ACB7X332_9ERIC</name>
<evidence type="ECO:0000313" key="1">
    <source>
        <dbReference type="EMBL" id="KAH7835069.1"/>
    </source>
</evidence>
<reference evidence="1 2" key="1">
    <citation type="journal article" date="2021" name="Hortic Res">
        <title>High-quality reference genome and annotation aids understanding of berry development for evergreen blueberry (Vaccinium darrowii).</title>
        <authorList>
            <person name="Yu J."/>
            <person name="Hulse-Kemp A.M."/>
            <person name="Babiker E."/>
            <person name="Staton M."/>
        </authorList>
    </citation>
    <scope>NUCLEOTIDE SEQUENCE [LARGE SCALE GENOMIC DNA]</scope>
    <source>
        <strain evidence="2">cv. NJ 8807/NJ 8810</strain>
        <tissue evidence="1">Young leaf</tissue>
    </source>
</reference>
<comment type="caution">
    <text evidence="1">The sequence shown here is derived from an EMBL/GenBank/DDBJ whole genome shotgun (WGS) entry which is preliminary data.</text>
</comment>